<keyword evidence="2" id="KW-1185">Reference proteome</keyword>
<sequence length="364" mass="39243">MNSPGWDALHSLQGAITSPLLNGPILAALNFAPDSVRQLLQTLAERFPWLHVSSSLVDSPQLTWILKALFLFGVIDRLNKVANSIAANNFRLTAATGWDWPNEVAVVTGGSGGIGRHICEQLAAAGVRVAVLDVQELPKALERNSCIRHYSCDITSEDSIAVAAAGIRNEFGHPSILVNNAGYTRPAPILQTPPSVVRTVFGVNSISMWLTTQEFLPHMIKQNKGHVVTVASIVSFVTLPSSADYCATKAAALSFHEALKVELRNIHKAPSVLTSIVHPYFAQTALVEDIKGVLDSTGVRMLPAEKVAEQIVGQVLSKKGGQVMVPRNIGIISRFRGLPLWLQEVIRNGIGISAARHIPKDKSS</sequence>
<accession>A0ACA9TZW1</accession>
<gene>
    <name evidence="1" type="ORF">CRV2_00004891</name>
</gene>
<dbReference type="EMBL" id="CADEHS020000010">
    <property type="protein sequence ID" value="CAG9946012.1"/>
    <property type="molecule type" value="Genomic_DNA"/>
</dbReference>
<proteinExistence type="predicted"/>
<evidence type="ECO:0000313" key="2">
    <source>
        <dbReference type="Proteomes" id="UP000836387"/>
    </source>
</evidence>
<reference evidence="1" key="1">
    <citation type="submission" date="2020-04" db="EMBL/GenBank/DDBJ databases">
        <authorList>
            <person name="Broberg M."/>
        </authorList>
    </citation>
    <scope>NUCLEOTIDE SEQUENCE</scope>
</reference>
<protein>
    <submittedName>
        <fullName evidence="1">Uncharacterized protein</fullName>
    </submittedName>
</protein>
<dbReference type="Proteomes" id="UP000836387">
    <property type="component" value="Unassembled WGS sequence"/>
</dbReference>
<name>A0ACA9TZW1_BIOOC</name>
<evidence type="ECO:0000313" key="1">
    <source>
        <dbReference type="EMBL" id="CAG9946012.1"/>
    </source>
</evidence>
<organism evidence="1 2">
    <name type="scientific">Clonostachys rosea f. rosea IK726</name>
    <dbReference type="NCBI Taxonomy" id="1349383"/>
    <lineage>
        <taxon>Eukaryota</taxon>
        <taxon>Fungi</taxon>
        <taxon>Dikarya</taxon>
        <taxon>Ascomycota</taxon>
        <taxon>Pezizomycotina</taxon>
        <taxon>Sordariomycetes</taxon>
        <taxon>Hypocreomycetidae</taxon>
        <taxon>Hypocreales</taxon>
        <taxon>Bionectriaceae</taxon>
        <taxon>Clonostachys</taxon>
    </lineage>
</organism>
<comment type="caution">
    <text evidence="1">The sequence shown here is derived from an EMBL/GenBank/DDBJ whole genome shotgun (WGS) entry which is preliminary data.</text>
</comment>
<reference evidence="1" key="2">
    <citation type="submission" date="2021-10" db="EMBL/GenBank/DDBJ databases">
        <authorList>
            <person name="Piombo E."/>
        </authorList>
    </citation>
    <scope>NUCLEOTIDE SEQUENCE</scope>
</reference>